<evidence type="ECO:0000256" key="1">
    <source>
        <dbReference type="SAM" id="Phobius"/>
    </source>
</evidence>
<dbReference type="Proteomes" id="UP001482620">
    <property type="component" value="Unassembled WGS sequence"/>
</dbReference>
<keyword evidence="1" id="KW-0812">Transmembrane</keyword>
<feature type="transmembrane region" description="Helical" evidence="1">
    <location>
        <begin position="159"/>
        <end position="182"/>
    </location>
</feature>
<organism evidence="2 3">
    <name type="scientific">Ilyodon furcidens</name>
    <name type="common">goldbreast splitfin</name>
    <dbReference type="NCBI Taxonomy" id="33524"/>
    <lineage>
        <taxon>Eukaryota</taxon>
        <taxon>Metazoa</taxon>
        <taxon>Chordata</taxon>
        <taxon>Craniata</taxon>
        <taxon>Vertebrata</taxon>
        <taxon>Euteleostomi</taxon>
        <taxon>Actinopterygii</taxon>
        <taxon>Neopterygii</taxon>
        <taxon>Teleostei</taxon>
        <taxon>Neoteleostei</taxon>
        <taxon>Acanthomorphata</taxon>
        <taxon>Ovalentaria</taxon>
        <taxon>Atherinomorphae</taxon>
        <taxon>Cyprinodontiformes</taxon>
        <taxon>Goodeidae</taxon>
        <taxon>Ilyodon</taxon>
    </lineage>
</organism>
<proteinExistence type="predicted"/>
<comment type="caution">
    <text evidence="2">The sequence shown here is derived from an EMBL/GenBank/DDBJ whole genome shotgun (WGS) entry which is preliminary data.</text>
</comment>
<keyword evidence="3" id="KW-1185">Reference proteome</keyword>
<evidence type="ECO:0000313" key="2">
    <source>
        <dbReference type="EMBL" id="MEQ2254143.1"/>
    </source>
</evidence>
<feature type="transmembrane region" description="Helical" evidence="1">
    <location>
        <begin position="123"/>
        <end position="147"/>
    </location>
</feature>
<reference evidence="2 3" key="1">
    <citation type="submission" date="2021-06" db="EMBL/GenBank/DDBJ databases">
        <authorList>
            <person name="Palmer J.M."/>
        </authorList>
    </citation>
    <scope>NUCLEOTIDE SEQUENCE [LARGE SCALE GENOMIC DNA]</scope>
    <source>
        <strain evidence="3">if_2019</strain>
        <tissue evidence="2">Muscle</tissue>
    </source>
</reference>
<keyword evidence="1" id="KW-0472">Membrane</keyword>
<sequence>MRGERTHFLHLVCLSGSTTDLHNPAAGLQGSAADLHGLAKGPSSFCTALQGSTVVPGLQSSTAGVLMAVLQTACSKGLLHGWAGLQTRLVGSVSGPAVVLLNSVSSQDVLLAVLLNSGFHRNVLPVVLLNSVFVLILALLGCSLFYLYRVLVLGHVFDICVLVGGGLVGKFMLGFVGCGMLMGLRSEFTEGLGLFRPGTAVFAWLVWTMWTPLLFVALSPNGDRGTGTTSRIQGAGCPSGVSIPGPGSIDCVWGMRQPPSPAVTHLDAGMGKRQRHRPSISLSEHMWTKAPSLTKLQLVDSKLQTSKQPAIQACVPPNHSSEDFKSYLHNRHPPISQAPLHLFPSLKTSFSSTLWCSSSPGSVT</sequence>
<dbReference type="EMBL" id="JAHRIQ010104294">
    <property type="protein sequence ID" value="MEQ2254143.1"/>
    <property type="molecule type" value="Genomic_DNA"/>
</dbReference>
<feature type="transmembrane region" description="Helical" evidence="1">
    <location>
        <begin position="194"/>
        <end position="218"/>
    </location>
</feature>
<protein>
    <submittedName>
        <fullName evidence="2">Uncharacterized protein</fullName>
    </submittedName>
</protein>
<evidence type="ECO:0000313" key="3">
    <source>
        <dbReference type="Proteomes" id="UP001482620"/>
    </source>
</evidence>
<gene>
    <name evidence="2" type="ORF">ILYODFUR_000634</name>
</gene>
<accession>A0ABV0VCT5</accession>
<name>A0ABV0VCT5_9TELE</name>
<keyword evidence="1" id="KW-1133">Transmembrane helix</keyword>